<reference evidence="3 4" key="1">
    <citation type="submission" date="2019-01" db="EMBL/GenBank/DDBJ databases">
        <authorList>
            <person name="Sayadi A."/>
        </authorList>
    </citation>
    <scope>NUCLEOTIDE SEQUENCE [LARGE SCALE GENOMIC DNA]</scope>
</reference>
<feature type="compositionally biased region" description="Basic residues" evidence="1">
    <location>
        <begin position="142"/>
        <end position="159"/>
    </location>
</feature>
<accession>A0A653CMU7</accession>
<evidence type="ECO:0000313" key="4">
    <source>
        <dbReference type="Proteomes" id="UP000410492"/>
    </source>
</evidence>
<keyword evidence="4" id="KW-1185">Reference proteome</keyword>
<feature type="region of interest" description="Disordered" evidence="1">
    <location>
        <begin position="126"/>
        <end position="167"/>
    </location>
</feature>
<protein>
    <submittedName>
        <fullName evidence="3">Uncharacterized protein</fullName>
    </submittedName>
</protein>
<organism evidence="3 4">
    <name type="scientific">Callosobruchus maculatus</name>
    <name type="common">Southern cowpea weevil</name>
    <name type="synonym">Pulse bruchid</name>
    <dbReference type="NCBI Taxonomy" id="64391"/>
    <lineage>
        <taxon>Eukaryota</taxon>
        <taxon>Metazoa</taxon>
        <taxon>Ecdysozoa</taxon>
        <taxon>Arthropoda</taxon>
        <taxon>Hexapoda</taxon>
        <taxon>Insecta</taxon>
        <taxon>Pterygota</taxon>
        <taxon>Neoptera</taxon>
        <taxon>Endopterygota</taxon>
        <taxon>Coleoptera</taxon>
        <taxon>Polyphaga</taxon>
        <taxon>Cucujiformia</taxon>
        <taxon>Chrysomeloidea</taxon>
        <taxon>Chrysomelidae</taxon>
        <taxon>Bruchinae</taxon>
        <taxon>Bruchini</taxon>
        <taxon>Callosobruchus</taxon>
    </lineage>
</organism>
<dbReference type="EMBL" id="CAACVG010008268">
    <property type="protein sequence ID" value="VEN49111.1"/>
    <property type="molecule type" value="Genomic_DNA"/>
</dbReference>
<evidence type="ECO:0000256" key="1">
    <source>
        <dbReference type="SAM" id="MobiDB-lite"/>
    </source>
</evidence>
<dbReference type="AlphaFoldDB" id="A0A653CMU7"/>
<feature type="signal peptide" evidence="2">
    <location>
        <begin position="1"/>
        <end position="19"/>
    </location>
</feature>
<feature type="chain" id="PRO_5036158349" evidence="2">
    <location>
        <begin position="20"/>
        <end position="203"/>
    </location>
</feature>
<gene>
    <name evidence="3" type="ORF">CALMAC_LOCUS10331</name>
</gene>
<feature type="region of interest" description="Disordered" evidence="1">
    <location>
        <begin position="182"/>
        <end position="203"/>
    </location>
</feature>
<proteinExistence type="predicted"/>
<evidence type="ECO:0000256" key="2">
    <source>
        <dbReference type="SAM" id="SignalP"/>
    </source>
</evidence>
<dbReference type="OrthoDB" id="7697912at2759"/>
<dbReference type="Proteomes" id="UP000410492">
    <property type="component" value="Unassembled WGS sequence"/>
</dbReference>
<keyword evidence="2" id="KW-0732">Signal</keyword>
<sequence length="203" mass="21958">MSKFAYVMVLTYLFGLVYGRPTEGEVEAGGEAKVSLEDQLPKAFSYDNGTIGVSLLGFKASVGLGAFITGNLEDGWPHAEFETPFGQRAGSGLGPASDHSGKHVGFGYSFLEDALRRVAPVTVPSSNAGHASTLQHDDAHTNGHHRSHKTKHAHHAKGHHVSDIDVDAPTAKEFEEFRSIGDRKLHDNEIVEGDKKTLENKEN</sequence>
<evidence type="ECO:0000313" key="3">
    <source>
        <dbReference type="EMBL" id="VEN49111.1"/>
    </source>
</evidence>
<dbReference type="EMBL" id="CAACVG010008268">
    <property type="protein sequence ID" value="VEN49110.1"/>
    <property type="molecule type" value="Genomic_DNA"/>
</dbReference>
<name>A0A653CMU7_CALMS</name>